<gene>
    <name evidence="6" type="ORF">MMYC01_200484</name>
</gene>
<protein>
    <submittedName>
        <fullName evidence="6">Kynurenine 3-monooxygenase</fullName>
    </submittedName>
</protein>
<dbReference type="InterPro" id="IPR002938">
    <property type="entry name" value="FAD-bd"/>
</dbReference>
<dbReference type="STRING" id="100816.A0A175WHA9"/>
<keyword evidence="7" id="KW-1185">Reference proteome</keyword>
<reference evidence="6 7" key="1">
    <citation type="journal article" date="2016" name="Genome Announc.">
        <title>Genome Sequence of Madurella mycetomatis mm55, Isolated from a Human Mycetoma Case in Sudan.</title>
        <authorList>
            <person name="Smit S."/>
            <person name="Derks M.F."/>
            <person name="Bervoets S."/>
            <person name="Fahal A."/>
            <person name="van Leeuwen W."/>
            <person name="van Belkum A."/>
            <person name="van de Sande W.W."/>
        </authorList>
    </citation>
    <scope>NUCLEOTIDE SEQUENCE [LARGE SCALE GENOMIC DNA]</scope>
    <source>
        <strain evidence="7">mm55</strain>
    </source>
</reference>
<dbReference type="EMBL" id="LCTW02000004">
    <property type="protein sequence ID" value="KXX83073.1"/>
    <property type="molecule type" value="Genomic_DNA"/>
</dbReference>
<evidence type="ECO:0000256" key="1">
    <source>
        <dbReference type="ARBA" id="ARBA00022630"/>
    </source>
</evidence>
<dbReference type="GO" id="GO:0004497">
    <property type="term" value="F:monooxygenase activity"/>
    <property type="evidence" value="ECO:0007669"/>
    <property type="project" value="UniProtKB-KW"/>
</dbReference>
<dbReference type="PANTHER" id="PTHR46972">
    <property type="entry name" value="MONOOXYGENASE ASQM-RELATED"/>
    <property type="match status" value="1"/>
</dbReference>
<keyword evidence="3" id="KW-0560">Oxidoreductase</keyword>
<dbReference type="Pfam" id="PF01494">
    <property type="entry name" value="FAD_binding_3"/>
    <property type="match status" value="1"/>
</dbReference>
<dbReference type="SUPFAM" id="SSF51905">
    <property type="entry name" value="FAD/NAD(P)-binding domain"/>
    <property type="match status" value="1"/>
</dbReference>
<dbReference type="Proteomes" id="UP000078237">
    <property type="component" value="Unassembled WGS sequence"/>
</dbReference>
<evidence type="ECO:0000256" key="4">
    <source>
        <dbReference type="ARBA" id="ARBA00023033"/>
    </source>
</evidence>
<keyword evidence="2" id="KW-0274">FAD</keyword>
<evidence type="ECO:0000259" key="5">
    <source>
        <dbReference type="Pfam" id="PF01494"/>
    </source>
</evidence>
<evidence type="ECO:0000313" key="7">
    <source>
        <dbReference type="Proteomes" id="UP000078237"/>
    </source>
</evidence>
<dbReference type="InterPro" id="IPR036188">
    <property type="entry name" value="FAD/NAD-bd_sf"/>
</dbReference>
<comment type="caution">
    <text evidence="6">The sequence shown here is derived from an EMBL/GenBank/DDBJ whole genome shotgun (WGS) entry which is preliminary data.</text>
</comment>
<dbReference type="Gene3D" id="3.50.50.60">
    <property type="entry name" value="FAD/NAD(P)-binding domain"/>
    <property type="match status" value="1"/>
</dbReference>
<dbReference type="AlphaFoldDB" id="A0A175WHA9"/>
<dbReference type="OrthoDB" id="655030at2759"/>
<proteinExistence type="predicted"/>
<accession>A0A175WHA9</accession>
<name>A0A175WHA9_9PEZI</name>
<dbReference type="VEuPathDB" id="FungiDB:MMYC01_200484"/>
<dbReference type="GO" id="GO:0071949">
    <property type="term" value="F:FAD binding"/>
    <property type="evidence" value="ECO:0007669"/>
    <property type="project" value="InterPro"/>
</dbReference>
<organism evidence="6 7">
    <name type="scientific">Madurella mycetomatis</name>
    <dbReference type="NCBI Taxonomy" id="100816"/>
    <lineage>
        <taxon>Eukaryota</taxon>
        <taxon>Fungi</taxon>
        <taxon>Dikarya</taxon>
        <taxon>Ascomycota</taxon>
        <taxon>Pezizomycotina</taxon>
        <taxon>Sordariomycetes</taxon>
        <taxon>Sordariomycetidae</taxon>
        <taxon>Sordariales</taxon>
        <taxon>Sordariales incertae sedis</taxon>
        <taxon>Madurella</taxon>
    </lineage>
</organism>
<sequence length="165" mass="17656">MLLVFIEQVVADVSASKTAKELSMMLTEEWAGSARCLIKLQDETFAVSLRVVSSTPDLSEWKPSPFVTLVGDVIHVMSPSGGVGAATAVKDAVALTKVLTELDGISLASINAHKATMRAVAKGNIERSFRGGRLLYGQPLLEQCRAFLPSPTNALPIFDLLRTAN</sequence>
<keyword evidence="4" id="KW-0503">Monooxygenase</keyword>
<evidence type="ECO:0000313" key="6">
    <source>
        <dbReference type="EMBL" id="KXX83073.1"/>
    </source>
</evidence>
<evidence type="ECO:0000256" key="3">
    <source>
        <dbReference type="ARBA" id="ARBA00023002"/>
    </source>
</evidence>
<evidence type="ECO:0000256" key="2">
    <source>
        <dbReference type="ARBA" id="ARBA00022827"/>
    </source>
</evidence>
<dbReference type="PANTHER" id="PTHR46972:SF1">
    <property type="entry name" value="FAD DEPENDENT OXIDOREDUCTASE DOMAIN-CONTAINING PROTEIN"/>
    <property type="match status" value="1"/>
</dbReference>
<keyword evidence="1" id="KW-0285">Flavoprotein</keyword>
<feature type="domain" description="FAD-binding" evidence="5">
    <location>
        <begin position="67"/>
        <end position="101"/>
    </location>
</feature>